<proteinExistence type="predicted"/>
<keyword evidence="2" id="KW-1185">Reference proteome</keyword>
<organism evidence="1 2">
    <name type="scientific">Rhizobium favelukesii</name>
    <dbReference type="NCBI Taxonomy" id="348824"/>
    <lineage>
        <taxon>Bacteria</taxon>
        <taxon>Pseudomonadati</taxon>
        <taxon>Pseudomonadota</taxon>
        <taxon>Alphaproteobacteria</taxon>
        <taxon>Hyphomicrobiales</taxon>
        <taxon>Rhizobiaceae</taxon>
        <taxon>Rhizobium/Agrobacterium group</taxon>
        <taxon>Rhizobium</taxon>
    </lineage>
</organism>
<accession>W6S261</accession>
<evidence type="ECO:0000313" key="2">
    <source>
        <dbReference type="Proteomes" id="UP000019443"/>
    </source>
</evidence>
<protein>
    <submittedName>
        <fullName evidence="1">Uncharacterized protein</fullName>
    </submittedName>
</protein>
<dbReference type="AlphaFoldDB" id="W6S261"/>
<dbReference type="EMBL" id="CBYB010000052">
    <property type="protein sequence ID" value="CDM60506.1"/>
    <property type="molecule type" value="Genomic_DNA"/>
</dbReference>
<evidence type="ECO:0000313" key="1">
    <source>
        <dbReference type="EMBL" id="CDM60506.1"/>
    </source>
</evidence>
<dbReference type="Proteomes" id="UP000019443">
    <property type="component" value="Unassembled WGS sequence"/>
</dbReference>
<keyword evidence="1" id="KW-0614">Plasmid</keyword>
<geneLocation type="plasmid" evidence="1">
    <name>pLPU83b</name>
</geneLocation>
<comment type="caution">
    <text evidence="1">The sequence shown here is derived from an EMBL/GenBank/DDBJ whole genome shotgun (WGS) entry which is preliminary data.</text>
</comment>
<reference evidence="1" key="1">
    <citation type="submission" date="2013-11" db="EMBL/GenBank/DDBJ databases">
        <title>Draft genome sequence of the broad-host-range Rhizobium sp. LPU83 strain, a member of the low-genetic diversity Oregon-like Rhizobium sp. group.</title>
        <authorList>
            <person name="Wibberg D."/>
            <person name="Puehler A."/>
            <person name="Schlueter A."/>
        </authorList>
    </citation>
    <scope>NUCLEOTIDE SEQUENCE [LARGE SCALE GENOMIC DNA]</scope>
    <source>
        <strain evidence="1">LPU83</strain>
        <plasmid evidence="1">pLPU83b</plasmid>
    </source>
</reference>
<sequence length="33" mass="3802">MSGDLWGHYAKIDGEYIARMEDLLDLYTEPSDP</sequence>
<name>W6S261_9HYPH</name>
<gene>
    <name evidence="1" type="ORF">LPU83_pLPU83b_0525</name>
</gene>